<dbReference type="EMBL" id="LR134266">
    <property type="protein sequence ID" value="VED66455.1"/>
    <property type="molecule type" value="Genomic_DNA"/>
</dbReference>
<keyword evidence="3 8" id="KW-0238">DNA-binding</keyword>
<evidence type="ECO:0000259" key="7">
    <source>
        <dbReference type="PROSITE" id="PS50110"/>
    </source>
</evidence>
<dbReference type="SUPFAM" id="SSF46894">
    <property type="entry name" value="C-terminal effector domain of the bipartite response regulators"/>
    <property type="match status" value="1"/>
</dbReference>
<keyword evidence="8" id="KW-0378">Hydrolase</keyword>
<dbReference type="PRINTS" id="PR00038">
    <property type="entry name" value="HTHLUXR"/>
</dbReference>
<protein>
    <submittedName>
        <fullName evidence="8">DNA-binding response regulator</fullName>
        <ecNumber evidence="8">3.1.1.61</ecNumber>
    </submittedName>
</protein>
<dbReference type="PANTHER" id="PTHR43214:SF40">
    <property type="entry name" value="TRANSCRIPTIONAL REGULATORY PROTEIN LNRK"/>
    <property type="match status" value="1"/>
</dbReference>
<dbReference type="EC" id="3.1.1.61" evidence="8"/>
<dbReference type="AlphaFoldDB" id="A0A447Z299"/>
<evidence type="ECO:0000256" key="1">
    <source>
        <dbReference type="ARBA" id="ARBA00022553"/>
    </source>
</evidence>
<name>A0A447Z299_9STRE</name>
<feature type="modified residue" description="4-aspartylphosphate" evidence="5">
    <location>
        <position position="54"/>
    </location>
</feature>
<dbReference type="PROSITE" id="PS50043">
    <property type="entry name" value="HTH_LUXR_2"/>
    <property type="match status" value="1"/>
</dbReference>
<keyword evidence="1 5" id="KW-0597">Phosphoprotein</keyword>
<gene>
    <name evidence="8" type="primary">baeR</name>
    <name evidence="8" type="ORF">NCTC3166_00239</name>
</gene>
<accession>A0A447Z299</accession>
<dbReference type="GO" id="GO:0000160">
    <property type="term" value="P:phosphorelay signal transduction system"/>
    <property type="evidence" value="ECO:0007669"/>
    <property type="project" value="InterPro"/>
</dbReference>
<dbReference type="SUPFAM" id="SSF52172">
    <property type="entry name" value="CheY-like"/>
    <property type="match status" value="1"/>
</dbReference>
<dbReference type="InterPro" id="IPR058245">
    <property type="entry name" value="NreC/VraR/RcsB-like_REC"/>
</dbReference>
<organism evidence="8 9">
    <name type="scientific">Streptococcus viridans</name>
    <dbReference type="NCBI Taxonomy" id="78535"/>
    <lineage>
        <taxon>Bacteria</taxon>
        <taxon>Bacillati</taxon>
        <taxon>Bacillota</taxon>
        <taxon>Bacilli</taxon>
        <taxon>Lactobacillales</taxon>
        <taxon>Streptococcaceae</taxon>
        <taxon>Streptococcus</taxon>
    </lineage>
</organism>
<keyword evidence="9" id="KW-1185">Reference proteome</keyword>
<dbReference type="InterPro" id="IPR039420">
    <property type="entry name" value="WalR-like"/>
</dbReference>
<dbReference type="InterPro" id="IPR016032">
    <property type="entry name" value="Sig_transdc_resp-reg_C-effctor"/>
</dbReference>
<evidence type="ECO:0000256" key="4">
    <source>
        <dbReference type="ARBA" id="ARBA00023163"/>
    </source>
</evidence>
<dbReference type="Proteomes" id="UP000270025">
    <property type="component" value="Chromosome"/>
</dbReference>
<keyword evidence="4" id="KW-0804">Transcription</keyword>
<dbReference type="InterPro" id="IPR011006">
    <property type="entry name" value="CheY-like_superfamily"/>
</dbReference>
<dbReference type="KEGG" id="svf:NCTC3166_00239"/>
<evidence type="ECO:0000259" key="6">
    <source>
        <dbReference type="PROSITE" id="PS50043"/>
    </source>
</evidence>
<keyword evidence="2" id="KW-0805">Transcription regulation</keyword>
<proteinExistence type="predicted"/>
<dbReference type="GeneID" id="93921009"/>
<dbReference type="GO" id="GO:0003677">
    <property type="term" value="F:DNA binding"/>
    <property type="evidence" value="ECO:0007669"/>
    <property type="project" value="UniProtKB-KW"/>
</dbReference>
<evidence type="ECO:0000313" key="8">
    <source>
        <dbReference type="EMBL" id="VED66455.1"/>
    </source>
</evidence>
<evidence type="ECO:0000313" key="9">
    <source>
        <dbReference type="Proteomes" id="UP000270025"/>
    </source>
</evidence>
<dbReference type="GO" id="GO:0008984">
    <property type="term" value="F:protein-glutamate methylesterase activity"/>
    <property type="evidence" value="ECO:0007669"/>
    <property type="project" value="UniProtKB-EC"/>
</dbReference>
<dbReference type="PROSITE" id="PS50110">
    <property type="entry name" value="RESPONSE_REGULATORY"/>
    <property type="match status" value="1"/>
</dbReference>
<feature type="domain" description="Response regulatory" evidence="7">
    <location>
        <begin position="3"/>
        <end position="119"/>
    </location>
</feature>
<evidence type="ECO:0000256" key="3">
    <source>
        <dbReference type="ARBA" id="ARBA00023125"/>
    </source>
</evidence>
<evidence type="ECO:0000256" key="2">
    <source>
        <dbReference type="ARBA" id="ARBA00023015"/>
    </source>
</evidence>
<dbReference type="InterPro" id="IPR000792">
    <property type="entry name" value="Tscrpt_reg_LuxR_C"/>
</dbReference>
<feature type="domain" description="HTH luxR-type" evidence="6">
    <location>
        <begin position="150"/>
        <end position="215"/>
    </location>
</feature>
<dbReference type="SMART" id="SM00448">
    <property type="entry name" value="REC"/>
    <property type="match status" value="1"/>
</dbReference>
<evidence type="ECO:0000256" key="5">
    <source>
        <dbReference type="PROSITE-ProRule" id="PRU00169"/>
    </source>
</evidence>
<dbReference type="GO" id="GO:0006355">
    <property type="term" value="P:regulation of DNA-templated transcription"/>
    <property type="evidence" value="ECO:0007669"/>
    <property type="project" value="InterPro"/>
</dbReference>
<dbReference type="Pfam" id="PF00196">
    <property type="entry name" value="GerE"/>
    <property type="match status" value="1"/>
</dbReference>
<reference evidence="8 9" key="1">
    <citation type="submission" date="2018-12" db="EMBL/GenBank/DDBJ databases">
        <authorList>
            <consortium name="Pathogen Informatics"/>
        </authorList>
    </citation>
    <scope>NUCLEOTIDE SEQUENCE [LARGE SCALE GENOMIC DNA]</scope>
    <source>
        <strain evidence="8 9">NCTC3166</strain>
    </source>
</reference>
<dbReference type="CDD" id="cd17535">
    <property type="entry name" value="REC_NarL-like"/>
    <property type="match status" value="1"/>
</dbReference>
<dbReference type="Gene3D" id="3.40.50.2300">
    <property type="match status" value="1"/>
</dbReference>
<sequence>MIKVMIADDQALIRESLQIILSAHQDIQVTSAVADGHEVLERIPQDRPDVVLMDIRMPKMDGVMATKEVKERFPEVKIIILTTFDDDDFIFRALKYGASGYLLKGASTEELYQAIQIVYHGGAMINPNIASKVFQIFSQMAQSNYTISVSEEYVSDLSLTEWRIIQQVGFGESNKEIAAKLFLSEGTIRNYLSTILSKLNLRDRTQLAIWSVQKGVTTKDFGTESDSR</sequence>
<dbReference type="CDD" id="cd06170">
    <property type="entry name" value="LuxR_C_like"/>
    <property type="match status" value="1"/>
</dbReference>
<dbReference type="RefSeq" id="WP_006595115.1">
    <property type="nucleotide sequence ID" value="NZ_LR134266.1"/>
</dbReference>
<dbReference type="InterPro" id="IPR001789">
    <property type="entry name" value="Sig_transdc_resp-reg_receiver"/>
</dbReference>
<dbReference type="SMART" id="SM00421">
    <property type="entry name" value="HTH_LUXR"/>
    <property type="match status" value="1"/>
</dbReference>
<dbReference type="Pfam" id="PF00072">
    <property type="entry name" value="Response_reg"/>
    <property type="match status" value="1"/>
</dbReference>
<dbReference type="PANTHER" id="PTHR43214">
    <property type="entry name" value="TWO-COMPONENT RESPONSE REGULATOR"/>
    <property type="match status" value="1"/>
</dbReference>